<dbReference type="Gene3D" id="2.40.128.490">
    <property type="entry name" value="Uncharacterised protein PF14869, DUF4488"/>
    <property type="match status" value="1"/>
</dbReference>
<evidence type="ECO:0000313" key="1">
    <source>
        <dbReference type="EMBL" id="MDN5202008.1"/>
    </source>
</evidence>
<reference evidence="1" key="1">
    <citation type="submission" date="2023-06" db="EMBL/GenBank/DDBJ databases">
        <title>Genomic of Parafulvivirga corallium.</title>
        <authorList>
            <person name="Wang G."/>
        </authorList>
    </citation>
    <scope>NUCLEOTIDE SEQUENCE</scope>
    <source>
        <strain evidence="1">BMA10</strain>
    </source>
</reference>
<dbReference type="Proteomes" id="UP001172082">
    <property type="component" value="Unassembled WGS sequence"/>
</dbReference>
<dbReference type="PROSITE" id="PS51257">
    <property type="entry name" value="PROKAR_LIPOPROTEIN"/>
    <property type="match status" value="1"/>
</dbReference>
<dbReference type="RefSeq" id="WP_346752032.1">
    <property type="nucleotide sequence ID" value="NZ_JAUJEA010000003.1"/>
</dbReference>
<name>A0ABT8KQQ1_9BACT</name>
<protein>
    <recommendedName>
        <fullName evidence="3">Lipocalin-like domain-containing protein</fullName>
    </recommendedName>
</protein>
<comment type="caution">
    <text evidence="1">The sequence shown here is derived from an EMBL/GenBank/DDBJ whole genome shotgun (WGS) entry which is preliminary data.</text>
</comment>
<dbReference type="EMBL" id="JAUJEA010000003">
    <property type="protein sequence ID" value="MDN5202008.1"/>
    <property type="molecule type" value="Genomic_DNA"/>
</dbReference>
<organism evidence="1 2">
    <name type="scientific">Splendidivirga corallicola</name>
    <dbReference type="NCBI Taxonomy" id="3051826"/>
    <lineage>
        <taxon>Bacteria</taxon>
        <taxon>Pseudomonadati</taxon>
        <taxon>Bacteroidota</taxon>
        <taxon>Cytophagia</taxon>
        <taxon>Cytophagales</taxon>
        <taxon>Splendidivirgaceae</taxon>
        <taxon>Splendidivirga</taxon>
    </lineage>
</organism>
<accession>A0ABT8KQQ1</accession>
<keyword evidence="2" id="KW-1185">Reference proteome</keyword>
<proteinExistence type="predicted"/>
<sequence>MKRLLIMLCFALVFVACNEEEKKSETSRPDVSNQLMGTWKMVYGEIRENDSIQIKDLTKSDFIKIINESHFAFFNQDYQDISGFYGGGGRYRLEGDNKYIETLEYTSVEAIRGHNFPFTVEIKGDTLIQYGLEEVKEANIKRHIVEKYIRMED</sequence>
<evidence type="ECO:0008006" key="3">
    <source>
        <dbReference type="Google" id="ProtNLM"/>
    </source>
</evidence>
<gene>
    <name evidence="1" type="ORF">QQ008_11560</name>
</gene>
<evidence type="ECO:0000313" key="2">
    <source>
        <dbReference type="Proteomes" id="UP001172082"/>
    </source>
</evidence>